<keyword evidence="17" id="KW-1185">Reference proteome</keyword>
<keyword evidence="5 13" id="KW-0349">Heme</keyword>
<keyword evidence="9 14" id="KW-0560">Oxidoreductase</keyword>
<comment type="pathway">
    <text evidence="3">Secondary metabolite biosynthesis.</text>
</comment>
<organism evidence="16 17">
    <name type="scientific">Russula ochroleuca</name>
    <dbReference type="NCBI Taxonomy" id="152965"/>
    <lineage>
        <taxon>Eukaryota</taxon>
        <taxon>Fungi</taxon>
        <taxon>Dikarya</taxon>
        <taxon>Basidiomycota</taxon>
        <taxon>Agaricomycotina</taxon>
        <taxon>Agaricomycetes</taxon>
        <taxon>Russulales</taxon>
        <taxon>Russulaceae</taxon>
        <taxon>Russula</taxon>
    </lineage>
</organism>
<reference evidence="16" key="2">
    <citation type="journal article" date="2020" name="Nat. Commun.">
        <title>Large-scale genome sequencing of mycorrhizal fungi provides insights into the early evolution of symbiotic traits.</title>
        <authorList>
            <person name="Miyauchi S."/>
            <person name="Kiss E."/>
            <person name="Kuo A."/>
            <person name="Drula E."/>
            <person name="Kohler A."/>
            <person name="Sanchez-Garcia M."/>
            <person name="Morin E."/>
            <person name="Andreopoulos B."/>
            <person name="Barry K.W."/>
            <person name="Bonito G."/>
            <person name="Buee M."/>
            <person name="Carver A."/>
            <person name="Chen C."/>
            <person name="Cichocki N."/>
            <person name="Clum A."/>
            <person name="Culley D."/>
            <person name="Crous P.W."/>
            <person name="Fauchery L."/>
            <person name="Girlanda M."/>
            <person name="Hayes R.D."/>
            <person name="Keri Z."/>
            <person name="LaButti K."/>
            <person name="Lipzen A."/>
            <person name="Lombard V."/>
            <person name="Magnuson J."/>
            <person name="Maillard F."/>
            <person name="Murat C."/>
            <person name="Nolan M."/>
            <person name="Ohm R.A."/>
            <person name="Pangilinan J."/>
            <person name="Pereira M.F."/>
            <person name="Perotto S."/>
            <person name="Peter M."/>
            <person name="Pfister S."/>
            <person name="Riley R."/>
            <person name="Sitrit Y."/>
            <person name="Stielow J.B."/>
            <person name="Szollosi G."/>
            <person name="Zifcakova L."/>
            <person name="Stursova M."/>
            <person name="Spatafora J.W."/>
            <person name="Tedersoo L."/>
            <person name="Vaario L.M."/>
            <person name="Yamada A."/>
            <person name="Yan M."/>
            <person name="Wang P."/>
            <person name="Xu J."/>
            <person name="Bruns T."/>
            <person name="Baldrian P."/>
            <person name="Vilgalys R."/>
            <person name="Dunand C."/>
            <person name="Henrissat B."/>
            <person name="Grigoriev I.V."/>
            <person name="Hibbett D."/>
            <person name="Nagy L.G."/>
            <person name="Martin F.M."/>
        </authorList>
    </citation>
    <scope>NUCLEOTIDE SEQUENCE</scope>
    <source>
        <strain evidence="16">Prilba</strain>
    </source>
</reference>
<evidence type="ECO:0000256" key="1">
    <source>
        <dbReference type="ARBA" id="ARBA00001971"/>
    </source>
</evidence>
<dbReference type="PANTHER" id="PTHR46300:SF2">
    <property type="entry name" value="CYTOCHROME P450 MONOOXYGENASE ALNH-RELATED"/>
    <property type="match status" value="1"/>
</dbReference>
<sequence length="575" mass="64623">MAHTTLATAIKSMGWPCGTVDASTYVSSPGEGTVSATDVVAPNLMLLRPLSASIIKMIWEAKTLTTGIVLGLVIISAVCYIRSPWRKLPPSPRRLPILGNALQLRDKSWLISKDCKERFGEVLYLDGAGQPIIVCNSLKSAFELLERRSGNYSDRPRFVMAQEILNGGLLFSLMGYNDCWRRMRRAAHEALTKRVLQNYHPVQTKEATILISSLLNPSVNLKQDRHFKRAATSRIMSIVYDYPTILSEHDHGVEKIEAFNDRISHSVIIGSYLVDIFPWMNRIPARFAKWKRQGLKAFAEGSEMFRGLLNHVQVDLADGGDRPSFCASLIQHPDRGSLSELEMSFLAGTLYSAGAETTANSLSWWALAMIAFPEVQRRAQGEIDDVVGRNRLPTFVDSPRLPYVHAIIKEILRWRPSVALGVPHATTEEDWYEGMYIPKGTICISNLWHCNHDRAVFGEDADKFRPERHLDDHGESLPGPVETYQAGHVGFGFGRRICVGKDMAIESLFIDTVRILWATKLERTRDENGKEVSLDIETIIDAGLVYRPVPYDCVVKPRFAEVESILAEERERFGI</sequence>
<dbReference type="PROSITE" id="PS00086">
    <property type="entry name" value="CYTOCHROME_P450"/>
    <property type="match status" value="1"/>
</dbReference>
<evidence type="ECO:0000256" key="12">
    <source>
        <dbReference type="ARBA" id="ARBA00023136"/>
    </source>
</evidence>
<accession>A0A9P5MT35</accession>
<evidence type="ECO:0000256" key="13">
    <source>
        <dbReference type="PIRSR" id="PIRSR602401-1"/>
    </source>
</evidence>
<dbReference type="GO" id="GO:0020037">
    <property type="term" value="F:heme binding"/>
    <property type="evidence" value="ECO:0007669"/>
    <property type="project" value="InterPro"/>
</dbReference>
<reference evidence="16" key="1">
    <citation type="submission" date="2019-10" db="EMBL/GenBank/DDBJ databases">
        <authorList>
            <consortium name="DOE Joint Genome Institute"/>
            <person name="Kuo A."/>
            <person name="Miyauchi S."/>
            <person name="Kiss E."/>
            <person name="Drula E."/>
            <person name="Kohler A."/>
            <person name="Sanchez-Garcia M."/>
            <person name="Andreopoulos B."/>
            <person name="Barry K.W."/>
            <person name="Bonito G."/>
            <person name="Buee M."/>
            <person name="Carver A."/>
            <person name="Chen C."/>
            <person name="Cichocki N."/>
            <person name="Clum A."/>
            <person name="Culley D."/>
            <person name="Crous P.W."/>
            <person name="Fauchery L."/>
            <person name="Girlanda M."/>
            <person name="Hayes R."/>
            <person name="Keri Z."/>
            <person name="LaButti K."/>
            <person name="Lipzen A."/>
            <person name="Lombard V."/>
            <person name="Magnuson J."/>
            <person name="Maillard F."/>
            <person name="Morin E."/>
            <person name="Murat C."/>
            <person name="Nolan M."/>
            <person name="Ohm R."/>
            <person name="Pangilinan J."/>
            <person name="Pereira M."/>
            <person name="Perotto S."/>
            <person name="Peter M."/>
            <person name="Riley R."/>
            <person name="Sitrit Y."/>
            <person name="Stielow B."/>
            <person name="Szollosi G."/>
            <person name="Zifcakova L."/>
            <person name="Stursova M."/>
            <person name="Spatafora J.W."/>
            <person name="Tedersoo L."/>
            <person name="Vaario L.-M."/>
            <person name="Yamada A."/>
            <person name="Yan M."/>
            <person name="Wang P."/>
            <person name="Xu J."/>
            <person name="Bruns T."/>
            <person name="Baldrian P."/>
            <person name="Vilgalys R."/>
            <person name="Henrissat B."/>
            <person name="Grigoriev I.V."/>
            <person name="Hibbett D."/>
            <person name="Nagy L.G."/>
            <person name="Martin F.M."/>
        </authorList>
    </citation>
    <scope>NUCLEOTIDE SEQUENCE</scope>
    <source>
        <strain evidence="16">Prilba</strain>
    </source>
</reference>
<comment type="similarity">
    <text evidence="4 14">Belongs to the cytochrome P450 family.</text>
</comment>
<dbReference type="PRINTS" id="PR00385">
    <property type="entry name" value="P450"/>
</dbReference>
<dbReference type="Gene3D" id="1.10.630.10">
    <property type="entry name" value="Cytochrome P450"/>
    <property type="match status" value="1"/>
</dbReference>
<dbReference type="AlphaFoldDB" id="A0A9P5MT35"/>
<keyword evidence="8 15" id="KW-1133">Transmembrane helix</keyword>
<dbReference type="SUPFAM" id="SSF48264">
    <property type="entry name" value="Cytochrome P450"/>
    <property type="match status" value="1"/>
</dbReference>
<dbReference type="Pfam" id="PF00067">
    <property type="entry name" value="p450"/>
    <property type="match status" value="1"/>
</dbReference>
<dbReference type="InterPro" id="IPR050364">
    <property type="entry name" value="Cytochrome_P450_fung"/>
</dbReference>
<dbReference type="InterPro" id="IPR036396">
    <property type="entry name" value="Cyt_P450_sf"/>
</dbReference>
<keyword evidence="11 14" id="KW-0503">Monooxygenase</keyword>
<dbReference type="InterPro" id="IPR001128">
    <property type="entry name" value="Cyt_P450"/>
</dbReference>
<evidence type="ECO:0000256" key="14">
    <source>
        <dbReference type="RuleBase" id="RU000461"/>
    </source>
</evidence>
<proteinExistence type="inferred from homology"/>
<keyword evidence="10 13" id="KW-0408">Iron</keyword>
<protein>
    <submittedName>
        <fullName evidence="16">Cytochrome P450</fullName>
    </submittedName>
</protein>
<gene>
    <name evidence="16" type="ORF">DFH94DRAFT_73728</name>
</gene>
<dbReference type="InterPro" id="IPR017972">
    <property type="entry name" value="Cyt_P450_CS"/>
</dbReference>
<evidence type="ECO:0000256" key="7">
    <source>
        <dbReference type="ARBA" id="ARBA00022723"/>
    </source>
</evidence>
<feature type="transmembrane region" description="Helical" evidence="15">
    <location>
        <begin position="64"/>
        <end position="83"/>
    </location>
</feature>
<name>A0A9P5MT35_9AGAM</name>
<evidence type="ECO:0000256" key="5">
    <source>
        <dbReference type="ARBA" id="ARBA00022617"/>
    </source>
</evidence>
<evidence type="ECO:0000256" key="6">
    <source>
        <dbReference type="ARBA" id="ARBA00022692"/>
    </source>
</evidence>
<comment type="caution">
    <text evidence="16">The sequence shown here is derived from an EMBL/GenBank/DDBJ whole genome shotgun (WGS) entry which is preliminary data.</text>
</comment>
<dbReference type="EMBL" id="WHVB01000012">
    <property type="protein sequence ID" value="KAF8477953.1"/>
    <property type="molecule type" value="Genomic_DNA"/>
</dbReference>
<dbReference type="GO" id="GO:0005506">
    <property type="term" value="F:iron ion binding"/>
    <property type="evidence" value="ECO:0007669"/>
    <property type="project" value="InterPro"/>
</dbReference>
<evidence type="ECO:0000256" key="10">
    <source>
        <dbReference type="ARBA" id="ARBA00023004"/>
    </source>
</evidence>
<dbReference type="InterPro" id="IPR002401">
    <property type="entry name" value="Cyt_P450_E_grp-I"/>
</dbReference>
<evidence type="ECO:0000313" key="16">
    <source>
        <dbReference type="EMBL" id="KAF8477953.1"/>
    </source>
</evidence>
<evidence type="ECO:0000256" key="3">
    <source>
        <dbReference type="ARBA" id="ARBA00005179"/>
    </source>
</evidence>
<dbReference type="GO" id="GO:0016020">
    <property type="term" value="C:membrane"/>
    <property type="evidence" value="ECO:0007669"/>
    <property type="project" value="UniProtKB-SubCell"/>
</dbReference>
<comment type="cofactor">
    <cofactor evidence="1 13">
        <name>heme</name>
        <dbReference type="ChEBI" id="CHEBI:30413"/>
    </cofactor>
</comment>
<keyword evidence="12 15" id="KW-0472">Membrane</keyword>
<dbReference type="PRINTS" id="PR00463">
    <property type="entry name" value="EP450I"/>
</dbReference>
<evidence type="ECO:0000256" key="11">
    <source>
        <dbReference type="ARBA" id="ARBA00023033"/>
    </source>
</evidence>
<dbReference type="PANTHER" id="PTHR46300">
    <property type="entry name" value="P450, PUTATIVE (EUROFUNG)-RELATED-RELATED"/>
    <property type="match status" value="1"/>
</dbReference>
<keyword evidence="6 15" id="KW-0812">Transmembrane</keyword>
<evidence type="ECO:0000256" key="2">
    <source>
        <dbReference type="ARBA" id="ARBA00004370"/>
    </source>
</evidence>
<comment type="subcellular location">
    <subcellularLocation>
        <location evidence="2">Membrane</location>
    </subcellularLocation>
</comment>
<dbReference type="Proteomes" id="UP000759537">
    <property type="component" value="Unassembled WGS sequence"/>
</dbReference>
<dbReference type="GO" id="GO:0004497">
    <property type="term" value="F:monooxygenase activity"/>
    <property type="evidence" value="ECO:0007669"/>
    <property type="project" value="UniProtKB-KW"/>
</dbReference>
<evidence type="ECO:0000256" key="8">
    <source>
        <dbReference type="ARBA" id="ARBA00022989"/>
    </source>
</evidence>
<dbReference type="CDD" id="cd11065">
    <property type="entry name" value="CYP64-like"/>
    <property type="match status" value="1"/>
</dbReference>
<evidence type="ECO:0000313" key="17">
    <source>
        <dbReference type="Proteomes" id="UP000759537"/>
    </source>
</evidence>
<evidence type="ECO:0000256" key="15">
    <source>
        <dbReference type="SAM" id="Phobius"/>
    </source>
</evidence>
<dbReference type="OrthoDB" id="2789670at2759"/>
<evidence type="ECO:0000256" key="4">
    <source>
        <dbReference type="ARBA" id="ARBA00010617"/>
    </source>
</evidence>
<evidence type="ECO:0000256" key="9">
    <source>
        <dbReference type="ARBA" id="ARBA00023002"/>
    </source>
</evidence>
<dbReference type="GO" id="GO:0016705">
    <property type="term" value="F:oxidoreductase activity, acting on paired donors, with incorporation or reduction of molecular oxygen"/>
    <property type="evidence" value="ECO:0007669"/>
    <property type="project" value="InterPro"/>
</dbReference>
<keyword evidence="7 13" id="KW-0479">Metal-binding</keyword>
<feature type="binding site" description="axial binding residue" evidence="13">
    <location>
        <position position="498"/>
    </location>
    <ligand>
        <name>heme</name>
        <dbReference type="ChEBI" id="CHEBI:30413"/>
    </ligand>
    <ligandPart>
        <name>Fe</name>
        <dbReference type="ChEBI" id="CHEBI:18248"/>
    </ligandPart>
</feature>